<sequence length="52" mass="5974">MVFDPINHTASITSSMQVESQLLSNQNLVSNYSRNHLCQTLLPWYEDEHAPL</sequence>
<name>A0ACC1C428_9ROSI</name>
<proteinExistence type="predicted"/>
<dbReference type="Proteomes" id="UP001164250">
    <property type="component" value="Chromosome 2"/>
</dbReference>
<comment type="caution">
    <text evidence="1">The sequence shown here is derived from an EMBL/GenBank/DDBJ whole genome shotgun (WGS) entry which is preliminary data.</text>
</comment>
<accession>A0ACC1C428</accession>
<keyword evidence="2" id="KW-1185">Reference proteome</keyword>
<protein>
    <submittedName>
        <fullName evidence="1">Uncharacterized protein</fullName>
    </submittedName>
</protein>
<gene>
    <name evidence="1" type="ORF">Patl1_17907</name>
</gene>
<evidence type="ECO:0000313" key="1">
    <source>
        <dbReference type="EMBL" id="KAJ0106737.1"/>
    </source>
</evidence>
<organism evidence="1 2">
    <name type="scientific">Pistacia atlantica</name>
    <dbReference type="NCBI Taxonomy" id="434234"/>
    <lineage>
        <taxon>Eukaryota</taxon>
        <taxon>Viridiplantae</taxon>
        <taxon>Streptophyta</taxon>
        <taxon>Embryophyta</taxon>
        <taxon>Tracheophyta</taxon>
        <taxon>Spermatophyta</taxon>
        <taxon>Magnoliopsida</taxon>
        <taxon>eudicotyledons</taxon>
        <taxon>Gunneridae</taxon>
        <taxon>Pentapetalae</taxon>
        <taxon>rosids</taxon>
        <taxon>malvids</taxon>
        <taxon>Sapindales</taxon>
        <taxon>Anacardiaceae</taxon>
        <taxon>Pistacia</taxon>
    </lineage>
</organism>
<dbReference type="EMBL" id="CM047898">
    <property type="protein sequence ID" value="KAJ0106737.1"/>
    <property type="molecule type" value="Genomic_DNA"/>
</dbReference>
<reference evidence="2" key="1">
    <citation type="journal article" date="2023" name="G3 (Bethesda)">
        <title>Genome assembly and association tests identify interacting loci associated with vigor, precocity, and sex in interspecific pistachio rootstocks.</title>
        <authorList>
            <person name="Palmer W."/>
            <person name="Jacygrad E."/>
            <person name="Sagayaradj S."/>
            <person name="Cavanaugh K."/>
            <person name="Han R."/>
            <person name="Bertier L."/>
            <person name="Beede B."/>
            <person name="Kafkas S."/>
            <person name="Golino D."/>
            <person name="Preece J."/>
            <person name="Michelmore R."/>
        </authorList>
    </citation>
    <scope>NUCLEOTIDE SEQUENCE [LARGE SCALE GENOMIC DNA]</scope>
</reference>
<evidence type="ECO:0000313" key="2">
    <source>
        <dbReference type="Proteomes" id="UP001164250"/>
    </source>
</evidence>